<evidence type="ECO:0000313" key="3">
    <source>
        <dbReference type="Proteomes" id="UP000277580"/>
    </source>
</evidence>
<dbReference type="OrthoDB" id="5408001at2759"/>
<dbReference type="EMBL" id="ML119166">
    <property type="protein sequence ID" value="RPB08215.1"/>
    <property type="molecule type" value="Genomic_DNA"/>
</dbReference>
<keyword evidence="3" id="KW-1185">Reference proteome</keyword>
<gene>
    <name evidence="2" type="ORF">P167DRAFT_578445</name>
</gene>
<feature type="region of interest" description="Disordered" evidence="1">
    <location>
        <begin position="1"/>
        <end position="102"/>
    </location>
</feature>
<dbReference type="AlphaFoldDB" id="A0A3N4KR19"/>
<feature type="compositionally biased region" description="Low complexity" evidence="1">
    <location>
        <begin position="64"/>
        <end position="86"/>
    </location>
</feature>
<organism evidence="2 3">
    <name type="scientific">Morchella conica CCBAS932</name>
    <dbReference type="NCBI Taxonomy" id="1392247"/>
    <lineage>
        <taxon>Eukaryota</taxon>
        <taxon>Fungi</taxon>
        <taxon>Dikarya</taxon>
        <taxon>Ascomycota</taxon>
        <taxon>Pezizomycotina</taxon>
        <taxon>Pezizomycetes</taxon>
        <taxon>Pezizales</taxon>
        <taxon>Morchellaceae</taxon>
        <taxon>Morchella</taxon>
    </lineage>
</organism>
<evidence type="ECO:0000256" key="1">
    <source>
        <dbReference type="SAM" id="MobiDB-lite"/>
    </source>
</evidence>
<dbReference type="InParanoid" id="A0A3N4KR19"/>
<proteinExistence type="predicted"/>
<name>A0A3N4KR19_9PEZI</name>
<accession>A0A3N4KR19</accession>
<sequence>MFENFSFDAPSVSSMRRPALMSPPIAPDSSDLDQPPTFFFNPSYSLSTPPLSPLDPEEDPFKRTLSTSLSTLSLADPTTTPVTTPTSPLPPSPPQQPQPQHQPAYLVPRTCVRFQRQILARLQTTDSQLRCLSSLVEEMISSRDNCSVSAAPPLHHGACSSPTASRRRRNSLPSVVSRGSGIKKPVAVKRGSAAKAKGVKGLGIGAAAAGKKRARRGAVVSVNWRRCSGSSSSSGHVSD</sequence>
<feature type="region of interest" description="Disordered" evidence="1">
    <location>
        <begin position="157"/>
        <end position="180"/>
    </location>
</feature>
<reference evidence="2 3" key="1">
    <citation type="journal article" date="2018" name="Nat. Ecol. Evol.">
        <title>Pezizomycetes genomes reveal the molecular basis of ectomycorrhizal truffle lifestyle.</title>
        <authorList>
            <person name="Murat C."/>
            <person name="Payen T."/>
            <person name="Noel B."/>
            <person name="Kuo A."/>
            <person name="Morin E."/>
            <person name="Chen J."/>
            <person name="Kohler A."/>
            <person name="Krizsan K."/>
            <person name="Balestrini R."/>
            <person name="Da Silva C."/>
            <person name="Montanini B."/>
            <person name="Hainaut M."/>
            <person name="Levati E."/>
            <person name="Barry K.W."/>
            <person name="Belfiori B."/>
            <person name="Cichocki N."/>
            <person name="Clum A."/>
            <person name="Dockter R.B."/>
            <person name="Fauchery L."/>
            <person name="Guy J."/>
            <person name="Iotti M."/>
            <person name="Le Tacon F."/>
            <person name="Lindquist E.A."/>
            <person name="Lipzen A."/>
            <person name="Malagnac F."/>
            <person name="Mello A."/>
            <person name="Molinier V."/>
            <person name="Miyauchi S."/>
            <person name="Poulain J."/>
            <person name="Riccioni C."/>
            <person name="Rubini A."/>
            <person name="Sitrit Y."/>
            <person name="Splivallo R."/>
            <person name="Traeger S."/>
            <person name="Wang M."/>
            <person name="Zifcakova L."/>
            <person name="Wipf D."/>
            <person name="Zambonelli A."/>
            <person name="Paolocci F."/>
            <person name="Nowrousian M."/>
            <person name="Ottonello S."/>
            <person name="Baldrian P."/>
            <person name="Spatafora J.W."/>
            <person name="Henrissat B."/>
            <person name="Nagy L.G."/>
            <person name="Aury J.M."/>
            <person name="Wincker P."/>
            <person name="Grigoriev I.V."/>
            <person name="Bonfante P."/>
            <person name="Martin F.M."/>
        </authorList>
    </citation>
    <scope>NUCLEOTIDE SEQUENCE [LARGE SCALE GENOMIC DNA]</scope>
    <source>
        <strain evidence="2 3">CCBAS932</strain>
    </source>
</reference>
<feature type="compositionally biased region" description="Pro residues" evidence="1">
    <location>
        <begin position="87"/>
        <end position="97"/>
    </location>
</feature>
<dbReference type="Proteomes" id="UP000277580">
    <property type="component" value="Unassembled WGS sequence"/>
</dbReference>
<protein>
    <submittedName>
        <fullName evidence="2">Uncharacterized protein</fullName>
    </submittedName>
</protein>
<evidence type="ECO:0000313" key="2">
    <source>
        <dbReference type="EMBL" id="RPB08215.1"/>
    </source>
</evidence>